<dbReference type="InterPro" id="IPR001958">
    <property type="entry name" value="Tet-R_TetA/multi-R_MdtG-like"/>
</dbReference>
<feature type="repeat" description="WD" evidence="7">
    <location>
        <begin position="1605"/>
        <end position="1639"/>
    </location>
</feature>
<feature type="repeat" description="WD" evidence="7">
    <location>
        <begin position="1191"/>
        <end position="1232"/>
    </location>
</feature>
<dbReference type="Gene3D" id="3.40.50.300">
    <property type="entry name" value="P-loop containing nucleotide triphosphate hydrolases"/>
    <property type="match status" value="1"/>
</dbReference>
<evidence type="ECO:0000256" key="8">
    <source>
        <dbReference type="SAM" id="Phobius"/>
    </source>
</evidence>
<dbReference type="PANTHER" id="PTHR19879">
    <property type="entry name" value="TRANSCRIPTION INITIATION FACTOR TFIID"/>
    <property type="match status" value="1"/>
</dbReference>
<dbReference type="Pfam" id="PF00400">
    <property type="entry name" value="WD40"/>
    <property type="match status" value="9"/>
</dbReference>
<evidence type="ECO:0000256" key="7">
    <source>
        <dbReference type="PROSITE-ProRule" id="PRU00221"/>
    </source>
</evidence>
<dbReference type="EMBL" id="CP059668">
    <property type="protein sequence ID" value="QRW23959.1"/>
    <property type="molecule type" value="Genomic_DNA"/>
</dbReference>
<dbReference type="InterPro" id="IPR056884">
    <property type="entry name" value="NPHP3-like_N"/>
</dbReference>
<dbReference type="PRINTS" id="PR01035">
    <property type="entry name" value="TCRTETA"/>
</dbReference>
<dbReference type="Gene3D" id="1.20.1250.20">
    <property type="entry name" value="MFS general substrate transporter like domains"/>
    <property type="match status" value="1"/>
</dbReference>
<dbReference type="Gene3D" id="2.130.10.10">
    <property type="entry name" value="YVTN repeat-like/Quinoprotein amine dehydrogenase"/>
    <property type="match status" value="4"/>
</dbReference>
<evidence type="ECO:0000256" key="1">
    <source>
        <dbReference type="ARBA" id="ARBA00004141"/>
    </source>
</evidence>
<feature type="repeat" description="WD" evidence="7">
    <location>
        <begin position="1105"/>
        <end position="1146"/>
    </location>
</feature>
<feature type="repeat" description="WD" evidence="7">
    <location>
        <begin position="1389"/>
        <end position="1420"/>
    </location>
</feature>
<dbReference type="GeneID" id="67032562"/>
<accession>A0A8H8P1T4</accession>
<sequence length="1729" mass="188010">MMIASRALSGALSGNVAVIKSALAEITDETNQGAAFAYLPLCWSIGSLIAPTLGGFLSHPAERYPSAFDYELLRQYPFLLPCIVGSGLSTIGLIAGIFFFEETLIKAKRPSRSSILSAEYRPIPREVPREIEARFSNDSSSTPHQIDEPIPSMRDILTSTAVRRVLVSYAFMALISVSLNAVCVLWLYTPAKLGGIGFTTSEIGITLAASGLLTTIVAIIVFPPIERWVGVVTLYKFGMAMQVVSVITFPLAHAMALAAGKKGVVFVCNMLLVNRSAPNRRSLGVVNGLAQMVASASRALGPAAATTLFAISLTPLSTASTEDSSHVVGSDRSMSPNTAIEKPSDTWAAIRALLTILESSTDAFGPLKSAISGLKGLLDIYEDACKEDKEYKESGSRLKEILQNLKDHIEQPTGLIITKSVKRIRDEIIEEAKRVANKQANKTGRRLMDVMEGSDGIMECYRCIDGHLRRIALNASMGALEAIHKHTLESQLNRMLLYTSAIYNSAESLDVQRGSCTSGTREAELNELIEWASVPGAGKICWMNGMAGTGKTTIAYTVCSRLDKSNQLGASFFCSRVIPGCRQVQHIIPSIASQLASFSRPFQCALAKVLEEDCDAHTRPLSIQYQKLIIDPLKAVEISLPKDLIVVIDALDECESVTAIEQILELLLSTTHRLPIRFLLSSRPEREITEKMTGRPNGQDEARLVLHNLDSNTVKADIGTYAIIDRCGVSFIYASTVCRYIKNAYKIQTFSKAVKVVIDSGSTSMGNGDERTIDELYKTILDNVFKESELTKANRRTIRAILEMVVCIREPMSLDAMAGLLRLDSVEEVDALLGPLRSVLNVTKKTRLVTTLHASFPDFILSQDRSNHYYCNLNTWNTTMAEACLKLIDATKPRFNICRLPSSFLLDKQVDDLDQRVAQSISPGLVYACRYWTAHLSLGEESGSLTELVGGFFESKLLMWMEVMNLTKNMRYATPIIQSVENWCIQRNVPEHMTKLAHDASQFVSTYANHPLSQSTPHIYASMLPFWPRSRPLSAAYMPRISGLVQPTGTAIDRRRRAPIATWKASTSGVMSIGLSRDGRRLAAPSADSINLYDTTTGESMLNLTEERTKNVYYVAISPDGSKVAFCTSDGAPYLWDTANEGTVTELLPDGMSGGRSLAFSPDGSHVACGLRKGEVYICTLGQEVSSHGPLRGHTTFVTSVMFSSDGLYLVSGSKDKIVRVWDVQAGQPVCTPFEGHIASVWSVCYCLTDSRVASGSSDKTIRVWDPQTGKTVLGPLTGHSNGVSCVAFSHNGALIASGSSDRTIRLHQFDHIFSRKHSPIFLLRRRHRTGMEYTDLHTPDAVTTTPSMPLPICSIRYSHSGTRVVSGLKDGSIHVWDVATSQLVLGPLHGHDRGVSSIDYSGDDRYIASGSGTTLRIWNGLTGQDMHGPMEGHDDFVNCVRFSPDSTVVVSGSYDCTVRIWDVNTGQQVGQLFNRAGPILSVGISSDGHRVACGSIDDNIAILDRHSGTTLVGPIDAHKSCVSSVEFSPDGTHLVSGSYDESVKIWDAETGEQVIACGESGGVHSALVSSVSFSPNGLYVASGSDDHTVRVWDSQNGKLIYGPLKGHTSGVECIQFSPDGSHLVSCSEDCTIRFWDLSFLGTPLQEDTSIGANNAGVAASASDSHLSHLSSLDGDGWVVDSHGRRLVWVPSDLRTYLALPPTSSIIAEQGGFILNTDGWNIGDRWTEC</sequence>
<dbReference type="InterPro" id="IPR015943">
    <property type="entry name" value="WD40/YVTN_repeat-like_dom_sf"/>
</dbReference>
<feature type="repeat" description="WD" evidence="7">
    <location>
        <begin position="1234"/>
        <end position="1275"/>
    </location>
</feature>
<dbReference type="InterPro" id="IPR036322">
    <property type="entry name" value="WD40_repeat_dom_sf"/>
</dbReference>
<feature type="transmembrane region" description="Helical" evidence="8">
    <location>
        <begin position="166"/>
        <end position="188"/>
    </location>
</feature>
<keyword evidence="2 7" id="KW-0853">WD repeat</keyword>
<dbReference type="InterPro" id="IPR020472">
    <property type="entry name" value="WD40_PAC1"/>
</dbReference>
<dbReference type="Pfam" id="PF24883">
    <property type="entry name" value="NPHP3_N"/>
    <property type="match status" value="1"/>
</dbReference>
<organism evidence="10 11">
    <name type="scientific">Rhizoctonia solani</name>
    <dbReference type="NCBI Taxonomy" id="456999"/>
    <lineage>
        <taxon>Eukaryota</taxon>
        <taxon>Fungi</taxon>
        <taxon>Dikarya</taxon>
        <taxon>Basidiomycota</taxon>
        <taxon>Agaricomycotina</taxon>
        <taxon>Agaricomycetes</taxon>
        <taxon>Cantharellales</taxon>
        <taxon>Ceratobasidiaceae</taxon>
        <taxon>Rhizoctonia</taxon>
    </lineage>
</organism>
<dbReference type="Pfam" id="PF07690">
    <property type="entry name" value="MFS_1"/>
    <property type="match status" value="1"/>
</dbReference>
<dbReference type="InterPro" id="IPR027417">
    <property type="entry name" value="P-loop_NTPase"/>
</dbReference>
<dbReference type="PROSITE" id="PS50294">
    <property type="entry name" value="WD_REPEATS_REGION"/>
    <property type="match status" value="7"/>
</dbReference>
<dbReference type="PANTHER" id="PTHR19879:SF9">
    <property type="entry name" value="TRANSCRIPTION INITIATION FACTOR TFIID SUBUNIT 5"/>
    <property type="match status" value="1"/>
</dbReference>
<evidence type="ECO:0000259" key="9">
    <source>
        <dbReference type="PROSITE" id="PS50837"/>
    </source>
</evidence>
<keyword evidence="4" id="KW-0677">Repeat</keyword>
<dbReference type="PRINTS" id="PR00320">
    <property type="entry name" value="GPROTEINBRPT"/>
</dbReference>
<gene>
    <name evidence="10" type="ORF">RhiXN_10283</name>
</gene>
<feature type="transmembrane region" description="Helical" evidence="8">
    <location>
        <begin position="78"/>
        <end position="100"/>
    </location>
</feature>
<dbReference type="SUPFAM" id="SSF52540">
    <property type="entry name" value="P-loop containing nucleoside triphosphate hydrolases"/>
    <property type="match status" value="1"/>
</dbReference>
<dbReference type="InterPro" id="IPR019775">
    <property type="entry name" value="WD40_repeat_CS"/>
</dbReference>
<reference evidence="10" key="1">
    <citation type="submission" date="2020-05" db="EMBL/GenBank/DDBJ databases">
        <title>Evolutionary and genomic comparisons of hybrid uninucleate and nonhybrid Rhizoctonia fungi.</title>
        <authorList>
            <person name="Li C."/>
            <person name="Chen X."/>
        </authorList>
    </citation>
    <scope>NUCLEOTIDE SEQUENCE</scope>
    <source>
        <strain evidence="10">AG-1 IA</strain>
    </source>
</reference>
<keyword evidence="3 8" id="KW-0812">Transmembrane</keyword>
<dbReference type="SUPFAM" id="SSF50978">
    <property type="entry name" value="WD40 repeat-like"/>
    <property type="match status" value="2"/>
</dbReference>
<feature type="domain" description="NACHT" evidence="9">
    <location>
        <begin position="539"/>
        <end position="684"/>
    </location>
</feature>
<dbReference type="GO" id="GO:0022857">
    <property type="term" value="F:transmembrane transporter activity"/>
    <property type="evidence" value="ECO:0007669"/>
    <property type="project" value="InterPro"/>
</dbReference>
<feature type="repeat" description="WD" evidence="7">
    <location>
        <begin position="1431"/>
        <end position="1472"/>
    </location>
</feature>
<feature type="repeat" description="WD" evidence="7">
    <location>
        <begin position="1565"/>
        <end position="1603"/>
    </location>
</feature>
<feature type="repeat" description="WD" evidence="7">
    <location>
        <begin position="1353"/>
        <end position="1387"/>
    </location>
</feature>
<dbReference type="SUPFAM" id="SSF103473">
    <property type="entry name" value="MFS general substrate transporter"/>
    <property type="match status" value="1"/>
</dbReference>
<dbReference type="InterPro" id="IPR001680">
    <property type="entry name" value="WD40_rpt"/>
</dbReference>
<feature type="transmembrane region" description="Helical" evidence="8">
    <location>
        <begin position="203"/>
        <end position="225"/>
    </location>
</feature>
<dbReference type="PROSITE" id="PS50082">
    <property type="entry name" value="WD_REPEATS_2"/>
    <property type="match status" value="10"/>
</dbReference>
<keyword evidence="5 8" id="KW-1133">Transmembrane helix</keyword>
<dbReference type="SMART" id="SM00320">
    <property type="entry name" value="WD40"/>
    <property type="match status" value="13"/>
</dbReference>
<feature type="transmembrane region" description="Helical" evidence="8">
    <location>
        <begin position="237"/>
        <end position="260"/>
    </location>
</feature>
<proteinExistence type="predicted"/>
<dbReference type="PROSITE" id="PS50837">
    <property type="entry name" value="NACHT"/>
    <property type="match status" value="1"/>
</dbReference>
<dbReference type="CDD" id="cd00200">
    <property type="entry name" value="WD40"/>
    <property type="match status" value="1"/>
</dbReference>
<dbReference type="KEGG" id="rsx:RhiXN_10283"/>
<dbReference type="GO" id="GO:0016020">
    <property type="term" value="C:membrane"/>
    <property type="evidence" value="ECO:0007669"/>
    <property type="project" value="UniProtKB-SubCell"/>
</dbReference>
<evidence type="ECO:0000256" key="4">
    <source>
        <dbReference type="ARBA" id="ARBA00022737"/>
    </source>
</evidence>
<protein>
    <submittedName>
        <fullName evidence="10">Peptidase C14</fullName>
    </submittedName>
</protein>
<evidence type="ECO:0000256" key="5">
    <source>
        <dbReference type="ARBA" id="ARBA00022989"/>
    </source>
</evidence>
<name>A0A8H8P1T4_9AGAM</name>
<dbReference type="InterPro" id="IPR007111">
    <property type="entry name" value="NACHT_NTPase"/>
</dbReference>
<feature type="repeat" description="WD" evidence="7">
    <location>
        <begin position="1277"/>
        <end position="1307"/>
    </location>
</feature>
<evidence type="ECO:0000256" key="3">
    <source>
        <dbReference type="ARBA" id="ARBA00022692"/>
    </source>
</evidence>
<evidence type="ECO:0000256" key="2">
    <source>
        <dbReference type="ARBA" id="ARBA00022574"/>
    </source>
</evidence>
<dbReference type="PROSITE" id="PS00678">
    <property type="entry name" value="WD_REPEATS_1"/>
    <property type="match status" value="6"/>
</dbReference>
<feature type="repeat" description="WD" evidence="7">
    <location>
        <begin position="1516"/>
        <end position="1557"/>
    </location>
</feature>
<dbReference type="InterPro" id="IPR036259">
    <property type="entry name" value="MFS_trans_sf"/>
</dbReference>
<comment type="subcellular location">
    <subcellularLocation>
        <location evidence="1">Membrane</location>
        <topology evidence="1">Multi-pass membrane protein</topology>
    </subcellularLocation>
</comment>
<evidence type="ECO:0000256" key="6">
    <source>
        <dbReference type="ARBA" id="ARBA00023136"/>
    </source>
</evidence>
<evidence type="ECO:0000313" key="11">
    <source>
        <dbReference type="Proteomes" id="UP000650533"/>
    </source>
</evidence>
<dbReference type="InterPro" id="IPR011701">
    <property type="entry name" value="MFS"/>
</dbReference>
<evidence type="ECO:0000313" key="10">
    <source>
        <dbReference type="EMBL" id="QRW23959.1"/>
    </source>
</evidence>
<keyword evidence="6 8" id="KW-0472">Membrane</keyword>
<dbReference type="Proteomes" id="UP000650533">
    <property type="component" value="Chromosome 11"/>
</dbReference>
<dbReference type="RefSeq" id="XP_043184196.1">
    <property type="nucleotide sequence ID" value="XM_043330099.1"/>
</dbReference>